<reference evidence="1" key="1">
    <citation type="journal article" date="2015" name="Proc. Natl. Acad. Sci. U.S.A.">
        <title>Networks of energetic and metabolic interactions define dynamics in microbial communities.</title>
        <authorList>
            <person name="Embree M."/>
            <person name="Liu J.K."/>
            <person name="Al-Bassam M.M."/>
            <person name="Zengler K."/>
        </authorList>
    </citation>
    <scope>NUCLEOTIDE SEQUENCE</scope>
</reference>
<dbReference type="EMBL" id="LNQE01001261">
    <property type="protein sequence ID" value="KUG19755.1"/>
    <property type="molecule type" value="Genomic_DNA"/>
</dbReference>
<name>A0A0W8FFU7_9ZZZZ</name>
<organism evidence="1">
    <name type="scientific">hydrocarbon metagenome</name>
    <dbReference type="NCBI Taxonomy" id="938273"/>
    <lineage>
        <taxon>unclassified sequences</taxon>
        <taxon>metagenomes</taxon>
        <taxon>ecological metagenomes</taxon>
    </lineage>
</organism>
<dbReference type="AlphaFoldDB" id="A0A0W8FFU7"/>
<proteinExistence type="predicted"/>
<protein>
    <submittedName>
        <fullName evidence="1">Uncharacterized protein</fullName>
    </submittedName>
</protein>
<gene>
    <name evidence="1" type="ORF">ASZ90_010522</name>
</gene>
<comment type="caution">
    <text evidence="1">The sequence shown here is derived from an EMBL/GenBank/DDBJ whole genome shotgun (WGS) entry which is preliminary data.</text>
</comment>
<accession>A0A0W8FFU7</accession>
<evidence type="ECO:0000313" key="1">
    <source>
        <dbReference type="EMBL" id="KUG19755.1"/>
    </source>
</evidence>
<sequence length="45" mass="4846">MEAKPSSKDSGTLPVIVLSPHGMPFARRYAHSAHESHIAGSTHSY</sequence>